<dbReference type="Proteomes" id="UP000824221">
    <property type="component" value="Unassembled WGS sequence"/>
</dbReference>
<evidence type="ECO:0000313" key="2">
    <source>
        <dbReference type="EMBL" id="HJA01806.1"/>
    </source>
</evidence>
<accession>A0A9D2H1J0</accession>
<reference evidence="2" key="2">
    <citation type="submission" date="2021-04" db="EMBL/GenBank/DDBJ databases">
        <authorList>
            <person name="Gilroy R."/>
        </authorList>
    </citation>
    <scope>NUCLEOTIDE SEQUENCE</scope>
    <source>
        <strain evidence="2">CHK156-179</strain>
    </source>
</reference>
<keyword evidence="1" id="KW-0472">Membrane</keyword>
<dbReference type="AlphaFoldDB" id="A0A9D2H1J0"/>
<evidence type="ECO:0000313" key="3">
    <source>
        <dbReference type="Proteomes" id="UP000824221"/>
    </source>
</evidence>
<organism evidence="2 3">
    <name type="scientific">Candidatus Gallimonas gallistercoris</name>
    <dbReference type="NCBI Taxonomy" id="2838602"/>
    <lineage>
        <taxon>Bacteria</taxon>
        <taxon>Bacillati</taxon>
        <taxon>Bacillota</taxon>
        <taxon>Clostridia</taxon>
        <taxon>Candidatus Gallimonas</taxon>
    </lineage>
</organism>
<comment type="caution">
    <text evidence="2">The sequence shown here is derived from an EMBL/GenBank/DDBJ whole genome shotgun (WGS) entry which is preliminary data.</text>
</comment>
<gene>
    <name evidence="2" type="ORF">H9797_00295</name>
</gene>
<proteinExistence type="predicted"/>
<keyword evidence="1" id="KW-1133">Transmembrane helix</keyword>
<protein>
    <submittedName>
        <fullName evidence="2">Stage III sporulation protein AB</fullName>
    </submittedName>
</protein>
<reference evidence="2" key="1">
    <citation type="journal article" date="2021" name="PeerJ">
        <title>Extensive microbial diversity within the chicken gut microbiome revealed by metagenomics and culture.</title>
        <authorList>
            <person name="Gilroy R."/>
            <person name="Ravi A."/>
            <person name="Getino M."/>
            <person name="Pursley I."/>
            <person name="Horton D.L."/>
            <person name="Alikhan N.F."/>
            <person name="Baker D."/>
            <person name="Gharbi K."/>
            <person name="Hall N."/>
            <person name="Watson M."/>
            <person name="Adriaenssens E.M."/>
            <person name="Foster-Nyarko E."/>
            <person name="Jarju S."/>
            <person name="Secka A."/>
            <person name="Antonio M."/>
            <person name="Oren A."/>
            <person name="Chaudhuri R.R."/>
            <person name="La Ragione R."/>
            <person name="Hildebrand F."/>
            <person name="Pallen M.J."/>
        </authorList>
    </citation>
    <scope>NUCLEOTIDE SEQUENCE</scope>
    <source>
        <strain evidence="2">CHK156-179</strain>
    </source>
</reference>
<keyword evidence="1" id="KW-0812">Transmembrane</keyword>
<sequence>MFWLKIVVAALTVAFSTALGHFLAGKYRARRLFFSEFARFNERYLSELSYERRRLSAFLREMPYEGEFEKSLAEFREKREASFPFSFLTKEERAEAQRYFQQLGRGDARTQSAFFSAQAARLNALREQSAREAKARGELYLKLGLLAGLALVVLIL</sequence>
<evidence type="ECO:0000256" key="1">
    <source>
        <dbReference type="SAM" id="Phobius"/>
    </source>
</evidence>
<name>A0A9D2H1J0_9FIRM</name>
<feature type="transmembrane region" description="Helical" evidence="1">
    <location>
        <begin position="6"/>
        <end position="24"/>
    </location>
</feature>
<dbReference type="EMBL" id="DXAJ01000006">
    <property type="protein sequence ID" value="HJA01806.1"/>
    <property type="molecule type" value="Genomic_DNA"/>
</dbReference>